<gene>
    <name evidence="2" type="ORF">SAMN05443637_11424</name>
</gene>
<dbReference type="SUPFAM" id="SSF51735">
    <property type="entry name" value="NAD(P)-binding Rossmann-fold domains"/>
    <property type="match status" value="1"/>
</dbReference>
<dbReference type="Gene3D" id="3.90.180.10">
    <property type="entry name" value="Medium-chain alcohol dehydrogenases, catalytic domain"/>
    <property type="match status" value="1"/>
</dbReference>
<dbReference type="SUPFAM" id="SSF50129">
    <property type="entry name" value="GroES-like"/>
    <property type="match status" value="1"/>
</dbReference>
<dbReference type="Pfam" id="PF13602">
    <property type="entry name" value="ADH_zinc_N_2"/>
    <property type="match status" value="1"/>
</dbReference>
<evidence type="ECO:0000313" key="3">
    <source>
        <dbReference type="Proteomes" id="UP000184363"/>
    </source>
</evidence>
<accession>A0A1M6W8N9</accession>
<dbReference type="InterPro" id="IPR011032">
    <property type="entry name" value="GroES-like_sf"/>
</dbReference>
<proteinExistence type="predicted"/>
<organism evidence="2 3">
    <name type="scientific">Pseudonocardia thermophila</name>
    <dbReference type="NCBI Taxonomy" id="1848"/>
    <lineage>
        <taxon>Bacteria</taxon>
        <taxon>Bacillati</taxon>
        <taxon>Actinomycetota</taxon>
        <taxon>Actinomycetes</taxon>
        <taxon>Pseudonocardiales</taxon>
        <taxon>Pseudonocardiaceae</taxon>
        <taxon>Pseudonocardia</taxon>
    </lineage>
</organism>
<evidence type="ECO:0000313" key="2">
    <source>
        <dbReference type="EMBL" id="SHK89998.1"/>
    </source>
</evidence>
<sequence length="321" mass="32735">MKAIVQDAYGTADALRLADVEVPVPRAGEVLVKVRAASVHAGDVHMTTGLPLLGRPVMGMRGPRQRVRGTDMAGVVERVGAGVSAFRVGDAVFGVARGAFAEYAVASAELLAPKPATASFAAAAAVPTSGATALDALRDRVQPGSRVVVTGAGGGVGTFVVQLAKAAGGHVTGVCGPRNLERVLANGADAVIDRTRSDLPDGAADLLVELAGNRSIGTLRRALAPRGTLVVVGGESDSRWIGPERRALYAMLINPFVGQTLRGLLSLVSAESVRTLADLLAGGALRPVLDREFALAATARAVAHLMAGHARGKVVITVDAS</sequence>
<protein>
    <submittedName>
        <fullName evidence="2">NADPH:quinone reductase</fullName>
    </submittedName>
</protein>
<dbReference type="GO" id="GO:0016491">
    <property type="term" value="F:oxidoreductase activity"/>
    <property type="evidence" value="ECO:0007669"/>
    <property type="project" value="InterPro"/>
</dbReference>
<name>A0A1M6W8N9_PSETH</name>
<dbReference type="RefSeq" id="WP_073458311.1">
    <property type="nucleotide sequence ID" value="NZ_CALGVN010000014.1"/>
</dbReference>
<dbReference type="PANTHER" id="PTHR44013">
    <property type="entry name" value="ZINC-TYPE ALCOHOL DEHYDROGENASE-LIKE PROTEIN C16A3.02C"/>
    <property type="match status" value="1"/>
</dbReference>
<dbReference type="InterPro" id="IPR020843">
    <property type="entry name" value="ER"/>
</dbReference>
<dbReference type="InterPro" id="IPR036291">
    <property type="entry name" value="NAD(P)-bd_dom_sf"/>
</dbReference>
<keyword evidence="3" id="KW-1185">Reference proteome</keyword>
<dbReference type="PANTHER" id="PTHR44013:SF1">
    <property type="entry name" value="ZINC-TYPE ALCOHOL DEHYDROGENASE-LIKE PROTEIN C16A3.02C"/>
    <property type="match status" value="1"/>
</dbReference>
<reference evidence="2 3" key="1">
    <citation type="submission" date="2016-11" db="EMBL/GenBank/DDBJ databases">
        <authorList>
            <person name="Jaros S."/>
            <person name="Januszkiewicz K."/>
            <person name="Wedrychowicz H."/>
        </authorList>
    </citation>
    <scope>NUCLEOTIDE SEQUENCE [LARGE SCALE GENOMIC DNA]</scope>
    <source>
        <strain evidence="2 3">DSM 43832</strain>
    </source>
</reference>
<dbReference type="Proteomes" id="UP000184363">
    <property type="component" value="Unassembled WGS sequence"/>
</dbReference>
<dbReference type="Gene3D" id="3.40.50.720">
    <property type="entry name" value="NAD(P)-binding Rossmann-like Domain"/>
    <property type="match status" value="1"/>
</dbReference>
<dbReference type="InterPro" id="IPR013154">
    <property type="entry name" value="ADH-like_N"/>
</dbReference>
<dbReference type="Pfam" id="PF08240">
    <property type="entry name" value="ADH_N"/>
    <property type="match status" value="1"/>
</dbReference>
<dbReference type="InterPro" id="IPR052733">
    <property type="entry name" value="Chloroplast_QOR"/>
</dbReference>
<dbReference type="AlphaFoldDB" id="A0A1M6W8N9"/>
<dbReference type="CDD" id="cd08267">
    <property type="entry name" value="MDR1"/>
    <property type="match status" value="1"/>
</dbReference>
<dbReference type="EMBL" id="FRAP01000014">
    <property type="protein sequence ID" value="SHK89998.1"/>
    <property type="molecule type" value="Genomic_DNA"/>
</dbReference>
<feature type="domain" description="Enoyl reductase (ER)" evidence="1">
    <location>
        <begin position="10"/>
        <end position="316"/>
    </location>
</feature>
<dbReference type="STRING" id="1848.SAMN05443637_11424"/>
<evidence type="ECO:0000259" key="1">
    <source>
        <dbReference type="SMART" id="SM00829"/>
    </source>
</evidence>
<dbReference type="SMART" id="SM00829">
    <property type="entry name" value="PKS_ER"/>
    <property type="match status" value="1"/>
</dbReference>
<dbReference type="OrthoDB" id="3727682at2"/>